<organism evidence="2">
    <name type="scientific">Graphocephala atropunctata</name>
    <dbReference type="NCBI Taxonomy" id="36148"/>
    <lineage>
        <taxon>Eukaryota</taxon>
        <taxon>Metazoa</taxon>
        <taxon>Ecdysozoa</taxon>
        <taxon>Arthropoda</taxon>
        <taxon>Hexapoda</taxon>
        <taxon>Insecta</taxon>
        <taxon>Pterygota</taxon>
        <taxon>Neoptera</taxon>
        <taxon>Paraneoptera</taxon>
        <taxon>Hemiptera</taxon>
        <taxon>Auchenorrhyncha</taxon>
        <taxon>Membracoidea</taxon>
        <taxon>Cicadellidae</taxon>
        <taxon>Cicadellinae</taxon>
        <taxon>Cicadellini</taxon>
        <taxon>Graphocephala</taxon>
    </lineage>
</organism>
<gene>
    <name evidence="2" type="ORF">g.42616</name>
</gene>
<sequence>MFHCNTVVLFCASQFRLSRVIICSALLIIFGRFPAEAKTDLSYFDDYPSLSGGPYDNEEVTNEDHQEGYGIDHFGRFPAHQEMINEEGMRRLNKFQLQAHEILGASRNEYNDRNIRKLPSPELYLSRLAGLLKLLEHKLKRQYDEKELESIYDNTLAIEQRVKELNIGQRPDLVFYRNKILERVEGLKKNIGRKIMAVIELQGSFYNDREELWTRARNTQNESPTPRESRKPNRSAIEGFKKLLNKYLQFEKLLTNNTSINNSVGQLPENLYN</sequence>
<name>A0A1B6LUL3_9HEMI</name>
<feature type="region of interest" description="Disordered" evidence="1">
    <location>
        <begin position="216"/>
        <end position="235"/>
    </location>
</feature>
<dbReference type="AlphaFoldDB" id="A0A1B6LUL3"/>
<accession>A0A1B6LUL3</accession>
<protein>
    <submittedName>
        <fullName evidence="2">Uncharacterized protein</fullName>
    </submittedName>
</protein>
<dbReference type="EMBL" id="GEBQ01012609">
    <property type="protein sequence ID" value="JAT27368.1"/>
    <property type="molecule type" value="Transcribed_RNA"/>
</dbReference>
<evidence type="ECO:0000256" key="1">
    <source>
        <dbReference type="SAM" id="MobiDB-lite"/>
    </source>
</evidence>
<reference evidence="2" key="1">
    <citation type="submission" date="2015-11" db="EMBL/GenBank/DDBJ databases">
        <title>De novo transcriptome assembly of four potential Pierce s Disease insect vectors from Arizona vineyards.</title>
        <authorList>
            <person name="Tassone E.E."/>
        </authorList>
    </citation>
    <scope>NUCLEOTIDE SEQUENCE</scope>
</reference>
<evidence type="ECO:0000313" key="2">
    <source>
        <dbReference type="EMBL" id="JAT27368.1"/>
    </source>
</evidence>
<proteinExistence type="predicted"/>